<organism evidence="3 4">
    <name type="scientific">Paenibacillus illinoisensis</name>
    <dbReference type="NCBI Taxonomy" id="59845"/>
    <lineage>
        <taxon>Bacteria</taxon>
        <taxon>Bacillati</taxon>
        <taxon>Bacillota</taxon>
        <taxon>Bacilli</taxon>
        <taxon>Bacillales</taxon>
        <taxon>Paenibacillaceae</taxon>
        <taxon>Paenibacillus</taxon>
    </lineage>
</organism>
<feature type="region of interest" description="Disordered" evidence="1">
    <location>
        <begin position="259"/>
        <end position="283"/>
    </location>
</feature>
<name>A0A2W0C296_9BACL</name>
<protein>
    <submittedName>
        <fullName evidence="3">Uncharacterized protein</fullName>
    </submittedName>
</protein>
<evidence type="ECO:0000313" key="3">
    <source>
        <dbReference type="EMBL" id="PYY26503.1"/>
    </source>
</evidence>
<feature type="transmembrane region" description="Helical" evidence="2">
    <location>
        <begin position="340"/>
        <end position="359"/>
    </location>
</feature>
<keyword evidence="2" id="KW-0472">Membrane</keyword>
<dbReference type="InterPro" id="IPR025291">
    <property type="entry name" value="DUF4153"/>
</dbReference>
<feature type="transmembrane region" description="Helical" evidence="2">
    <location>
        <begin position="437"/>
        <end position="456"/>
    </location>
</feature>
<comment type="caution">
    <text evidence="3">The sequence shown here is derived from an EMBL/GenBank/DDBJ whole genome shotgun (WGS) entry which is preliminary data.</text>
</comment>
<keyword evidence="2" id="KW-0812">Transmembrane</keyword>
<accession>A0A2W0C296</accession>
<evidence type="ECO:0000256" key="1">
    <source>
        <dbReference type="SAM" id="MobiDB-lite"/>
    </source>
</evidence>
<feature type="transmembrane region" description="Helical" evidence="2">
    <location>
        <begin position="36"/>
        <end position="54"/>
    </location>
</feature>
<feature type="transmembrane region" description="Helical" evidence="2">
    <location>
        <begin position="209"/>
        <end position="227"/>
    </location>
</feature>
<feature type="compositionally biased region" description="Basic and acidic residues" evidence="1">
    <location>
        <begin position="259"/>
        <end position="278"/>
    </location>
</feature>
<gene>
    <name evidence="3" type="ORF">PIL02S_05908</name>
</gene>
<evidence type="ECO:0000313" key="4">
    <source>
        <dbReference type="Proteomes" id="UP000247459"/>
    </source>
</evidence>
<feature type="transmembrane region" description="Helical" evidence="2">
    <location>
        <begin position="371"/>
        <end position="392"/>
    </location>
</feature>
<dbReference type="EMBL" id="PRLG01000029">
    <property type="protein sequence ID" value="PYY26503.1"/>
    <property type="molecule type" value="Genomic_DNA"/>
</dbReference>
<feature type="transmembrane region" description="Helical" evidence="2">
    <location>
        <begin position="12"/>
        <end position="30"/>
    </location>
</feature>
<sequence>MIEKILASPNRALITLLSALMLAVIHQYLFYGREPGVSYLLFVLLYYAFMYVFARDRIRTLTLIDAWMAAVVLMLALTFLLFDNELLRVLNFLLVPGLIILHMTYLAGRKRKQWWDLRIIGTSLDHLLPQSIRHWGTIGGIVVKAGGRGMEKSQKAVLVKVLIGLAASFPILIVVVALLTSADGVFNQYLSGFPEWLNHLTLTPGFPRILWIFIGGILLFSYVWGFVQPMEYEAEKRENAHWKNANLLSPAAVHVSDHDHAGQKNTETESSKTVEPKTHTHSIPTGRETLKLDPIIVGTMLFVINCVYVLFVFVQFSYLFGAGSGHLPSDLSYAEYARSGFAELVLVTSINFLILIVALQCTRTSGRTASIIHQVLLLILVGCTAIMLYSAFMRLHLYEQAYGYTYIRFLVHAFMIFLALLLLIAGLRIRYTSIPLLRWYIVLSLTAYAAVNYVGMDNRIAELNVERYHKTGNIDAAYLANLSADAIPQLRKFAQEEFPALKDHLLEREAYMNERENSSSWPSYNVARHRAAKELSKLRTE</sequence>
<feature type="transmembrane region" description="Helical" evidence="2">
    <location>
        <begin position="295"/>
        <end position="320"/>
    </location>
</feature>
<reference evidence="3 4" key="1">
    <citation type="submission" date="2018-01" db="EMBL/GenBank/DDBJ databases">
        <title>Genome sequence of the PGP bacterium Paenibacillus illinoisensis E3.</title>
        <authorList>
            <person name="Rolli E."/>
            <person name="Marasco R."/>
            <person name="Bessem C."/>
            <person name="Michoud G."/>
            <person name="Gaiarsa S."/>
            <person name="Borin S."/>
            <person name="Daffonchio D."/>
        </authorList>
    </citation>
    <scope>NUCLEOTIDE SEQUENCE [LARGE SCALE GENOMIC DNA]</scope>
    <source>
        <strain evidence="3 4">E3</strain>
    </source>
</reference>
<dbReference type="AlphaFoldDB" id="A0A2W0C296"/>
<feature type="transmembrane region" description="Helical" evidence="2">
    <location>
        <begin position="157"/>
        <end position="179"/>
    </location>
</feature>
<feature type="transmembrane region" description="Helical" evidence="2">
    <location>
        <begin position="88"/>
        <end position="108"/>
    </location>
</feature>
<dbReference type="RefSeq" id="WP_181429965.1">
    <property type="nucleotide sequence ID" value="NZ_PRLG01000029.1"/>
</dbReference>
<proteinExistence type="predicted"/>
<evidence type="ECO:0000256" key="2">
    <source>
        <dbReference type="SAM" id="Phobius"/>
    </source>
</evidence>
<dbReference type="Proteomes" id="UP000247459">
    <property type="component" value="Unassembled WGS sequence"/>
</dbReference>
<feature type="transmembrane region" description="Helical" evidence="2">
    <location>
        <begin position="404"/>
        <end position="425"/>
    </location>
</feature>
<keyword evidence="2" id="KW-1133">Transmembrane helix</keyword>
<feature type="transmembrane region" description="Helical" evidence="2">
    <location>
        <begin position="61"/>
        <end position="82"/>
    </location>
</feature>
<dbReference type="Pfam" id="PF13687">
    <property type="entry name" value="DUF4153"/>
    <property type="match status" value="1"/>
</dbReference>